<accession>E8U7L8</accession>
<evidence type="ECO:0000256" key="1">
    <source>
        <dbReference type="ARBA" id="ARBA00023002"/>
    </source>
</evidence>
<gene>
    <name evidence="3" type="ordered locus">Deima_1408</name>
</gene>
<dbReference type="SUPFAM" id="SSF51430">
    <property type="entry name" value="NAD(P)-linked oxidoreductase"/>
    <property type="match status" value="1"/>
</dbReference>
<dbReference type="RefSeq" id="WP_013556562.1">
    <property type="nucleotide sequence ID" value="NC_014958.1"/>
</dbReference>
<keyword evidence="1 3" id="KW-0560">Oxidoreductase</keyword>
<reference evidence="3 4" key="1">
    <citation type="journal article" date="2011" name="Stand. Genomic Sci.">
        <title>Complete genome sequence of Deinococcus maricopensis type strain (LB-34).</title>
        <authorList>
            <person name="Pukall R."/>
            <person name="Zeytun A."/>
            <person name="Lucas S."/>
            <person name="Lapidus A."/>
            <person name="Hammon N."/>
            <person name="Deshpande S."/>
            <person name="Nolan M."/>
            <person name="Cheng J.F."/>
            <person name="Pitluck S."/>
            <person name="Liolios K."/>
            <person name="Pagani I."/>
            <person name="Mikhailova N."/>
            <person name="Ivanova N."/>
            <person name="Mavromatis K."/>
            <person name="Pati A."/>
            <person name="Tapia R."/>
            <person name="Han C."/>
            <person name="Goodwin L."/>
            <person name="Chen A."/>
            <person name="Palaniappan K."/>
            <person name="Land M."/>
            <person name="Hauser L."/>
            <person name="Chang Y.J."/>
            <person name="Jeffries C.D."/>
            <person name="Brambilla E.M."/>
            <person name="Rohde M."/>
            <person name="Goker M."/>
            <person name="Detter J.C."/>
            <person name="Woyke T."/>
            <person name="Bristow J."/>
            <person name="Eisen J.A."/>
            <person name="Markowitz V."/>
            <person name="Hugenholtz P."/>
            <person name="Kyrpides N.C."/>
            <person name="Klenk H.P."/>
        </authorList>
    </citation>
    <scope>NUCLEOTIDE SEQUENCE [LARGE SCALE GENOMIC DNA]</scope>
    <source>
        <strain evidence="4">DSM 21211 / LMG 22137 / NRRL B-23946 / LB-34</strain>
    </source>
</reference>
<dbReference type="InterPro" id="IPR036812">
    <property type="entry name" value="NAD(P)_OxRdtase_dom_sf"/>
</dbReference>
<evidence type="ECO:0000259" key="2">
    <source>
        <dbReference type="Pfam" id="PF00248"/>
    </source>
</evidence>
<feature type="domain" description="NADP-dependent oxidoreductase" evidence="2">
    <location>
        <begin position="15"/>
        <end position="314"/>
    </location>
</feature>
<name>E8U7L8_DEIML</name>
<proteinExistence type="predicted"/>
<dbReference type="InterPro" id="IPR020471">
    <property type="entry name" value="AKR"/>
</dbReference>
<dbReference type="eggNOG" id="COG0667">
    <property type="taxonomic scope" value="Bacteria"/>
</dbReference>
<dbReference type="Proteomes" id="UP000008635">
    <property type="component" value="Chromosome"/>
</dbReference>
<dbReference type="FunFam" id="3.20.20.100:FF:000004">
    <property type="entry name" value="Oxidoreductase, aldo/keto reductase"/>
    <property type="match status" value="1"/>
</dbReference>
<dbReference type="PANTHER" id="PTHR43364">
    <property type="entry name" value="NADH-SPECIFIC METHYLGLYOXAL REDUCTASE-RELATED"/>
    <property type="match status" value="1"/>
</dbReference>
<dbReference type="OrthoDB" id="9773828at2"/>
<dbReference type="EMBL" id="CP002454">
    <property type="protein sequence ID" value="ADV67057.1"/>
    <property type="molecule type" value="Genomic_DNA"/>
</dbReference>
<dbReference type="PANTHER" id="PTHR43364:SF4">
    <property type="entry name" value="NAD(P)-LINKED OXIDOREDUCTASE SUPERFAMILY PROTEIN"/>
    <property type="match status" value="1"/>
</dbReference>
<dbReference type="Gene3D" id="3.20.20.100">
    <property type="entry name" value="NADP-dependent oxidoreductase domain"/>
    <property type="match status" value="1"/>
</dbReference>
<dbReference type="GO" id="GO:0047681">
    <property type="term" value="F:aryl-alcohol dehydrogenase (NADP+) activity"/>
    <property type="evidence" value="ECO:0007669"/>
    <property type="project" value="UniProtKB-EC"/>
</dbReference>
<dbReference type="STRING" id="709986.Deima_1408"/>
<dbReference type="KEGG" id="dmr:Deima_1408"/>
<sequence>MDYVRLGRSGLKVSRISLGTMTYGDPGWRDWVLDESASRPFIQRALELGINFFDTADMYSLGRSEEVLGRALRDFARRDQVIIATKVYNAMGSGPNDRGLSRKHIMDAVQASLRRLGTDYIDLYQIHRFDADTPIEETMTALHDLVRMGMVRYIGASSMLAYQFAKMQHVADLQGLTRFVSMQNHYNLVYREEEREMLPLCLEDGVGVIPWSPLARGFLAGNRRGGEAQTTRARSDKFGESLYRTPGDYAVQARVQEVAGRLGVSAAQVATAWLLQQPGVTAPIIGASKMPHLEDAVAALDVRLSAEDLAALAEPYEPHPILGM</sequence>
<evidence type="ECO:0000313" key="4">
    <source>
        <dbReference type="Proteomes" id="UP000008635"/>
    </source>
</evidence>
<protein>
    <submittedName>
        <fullName evidence="3">Aryl-alcohol dehydrogenase (NADP(+))</fullName>
        <ecNumber evidence="3">1.1.1.91</ecNumber>
    </submittedName>
</protein>
<dbReference type="EC" id="1.1.1.91" evidence="3"/>
<dbReference type="HOGENOM" id="CLU_023205_2_0_0"/>
<reference evidence="4" key="2">
    <citation type="submission" date="2011-01" db="EMBL/GenBank/DDBJ databases">
        <title>The complete genome of Deinococcus maricopensis DSM 21211.</title>
        <authorList>
            <consortium name="US DOE Joint Genome Institute (JGI-PGF)"/>
            <person name="Lucas S."/>
            <person name="Copeland A."/>
            <person name="Lapidus A."/>
            <person name="Goodwin L."/>
            <person name="Pitluck S."/>
            <person name="Kyrpides N."/>
            <person name="Mavromatis K."/>
            <person name="Pagani I."/>
            <person name="Ivanova N."/>
            <person name="Ovchinnikova G."/>
            <person name="Zeytun A."/>
            <person name="Detter J.C."/>
            <person name="Han C."/>
            <person name="Land M."/>
            <person name="Hauser L."/>
            <person name="Markowitz V."/>
            <person name="Cheng J.-F."/>
            <person name="Hugenholtz P."/>
            <person name="Woyke T."/>
            <person name="Wu D."/>
            <person name="Pukall R."/>
            <person name="Gehrich-Schroeter G."/>
            <person name="Brambilla E."/>
            <person name="Klenk H.-P."/>
            <person name="Eisen J.A."/>
        </authorList>
    </citation>
    <scope>NUCLEOTIDE SEQUENCE [LARGE SCALE GENOMIC DNA]</scope>
    <source>
        <strain evidence="4">DSM 21211 / LMG 22137 / NRRL B-23946 / LB-34</strain>
    </source>
</reference>
<organism evidence="3 4">
    <name type="scientific">Deinococcus maricopensis (strain DSM 21211 / LMG 22137 / NRRL B-23946 / LB-34)</name>
    <dbReference type="NCBI Taxonomy" id="709986"/>
    <lineage>
        <taxon>Bacteria</taxon>
        <taxon>Thermotogati</taxon>
        <taxon>Deinococcota</taxon>
        <taxon>Deinococci</taxon>
        <taxon>Deinococcales</taxon>
        <taxon>Deinococcaceae</taxon>
        <taxon>Deinococcus</taxon>
    </lineage>
</organism>
<dbReference type="InterPro" id="IPR050523">
    <property type="entry name" value="AKR_Detox_Biosynth"/>
</dbReference>
<keyword evidence="4" id="KW-1185">Reference proteome</keyword>
<dbReference type="PRINTS" id="PR00069">
    <property type="entry name" value="ALDKETRDTASE"/>
</dbReference>
<dbReference type="GO" id="GO:0005829">
    <property type="term" value="C:cytosol"/>
    <property type="evidence" value="ECO:0007669"/>
    <property type="project" value="TreeGrafter"/>
</dbReference>
<dbReference type="AlphaFoldDB" id="E8U7L8"/>
<dbReference type="CDD" id="cd19079">
    <property type="entry name" value="AKR_EcYajO-like"/>
    <property type="match status" value="1"/>
</dbReference>
<dbReference type="Pfam" id="PF00248">
    <property type="entry name" value="Aldo_ket_red"/>
    <property type="match status" value="1"/>
</dbReference>
<evidence type="ECO:0000313" key="3">
    <source>
        <dbReference type="EMBL" id="ADV67057.1"/>
    </source>
</evidence>
<dbReference type="InterPro" id="IPR023210">
    <property type="entry name" value="NADP_OxRdtase_dom"/>
</dbReference>